<gene>
    <name evidence="2" type="ORF">GDO81_013476</name>
</gene>
<sequence>MNGYKSDCKSPMDVPSFHFSSLSSFPAPSSPCPLEDAEARPYRTRGTSSLYTGDAVLTPCPPHHLGSSFLTSS</sequence>
<dbReference type="Proteomes" id="UP000824782">
    <property type="component" value="Unassembled WGS sequence"/>
</dbReference>
<protein>
    <submittedName>
        <fullName evidence="2">Uncharacterized protein</fullName>
    </submittedName>
</protein>
<evidence type="ECO:0000313" key="3">
    <source>
        <dbReference type="Proteomes" id="UP000824782"/>
    </source>
</evidence>
<proteinExistence type="predicted"/>
<reference evidence="2" key="1">
    <citation type="thesis" date="2020" institute="ProQuest LLC" country="789 East Eisenhower Parkway, Ann Arbor, MI, USA">
        <title>Comparative Genomics and Chromosome Evolution.</title>
        <authorList>
            <person name="Mudd A.B."/>
        </authorList>
    </citation>
    <scope>NUCLEOTIDE SEQUENCE</scope>
    <source>
        <strain evidence="2">237g6f4</strain>
        <tissue evidence="2">Blood</tissue>
    </source>
</reference>
<name>A0AAV7B440_ENGPU</name>
<comment type="caution">
    <text evidence="2">The sequence shown here is derived from an EMBL/GenBank/DDBJ whole genome shotgun (WGS) entry which is preliminary data.</text>
</comment>
<dbReference type="EMBL" id="WNYA01000006">
    <property type="protein sequence ID" value="KAG8567035.1"/>
    <property type="molecule type" value="Genomic_DNA"/>
</dbReference>
<accession>A0AAV7B440</accession>
<keyword evidence="3" id="KW-1185">Reference proteome</keyword>
<organism evidence="2 3">
    <name type="scientific">Engystomops pustulosus</name>
    <name type="common">Tungara frog</name>
    <name type="synonym">Physalaemus pustulosus</name>
    <dbReference type="NCBI Taxonomy" id="76066"/>
    <lineage>
        <taxon>Eukaryota</taxon>
        <taxon>Metazoa</taxon>
        <taxon>Chordata</taxon>
        <taxon>Craniata</taxon>
        <taxon>Vertebrata</taxon>
        <taxon>Euteleostomi</taxon>
        <taxon>Amphibia</taxon>
        <taxon>Batrachia</taxon>
        <taxon>Anura</taxon>
        <taxon>Neobatrachia</taxon>
        <taxon>Hyloidea</taxon>
        <taxon>Leptodactylidae</taxon>
        <taxon>Leiuperinae</taxon>
        <taxon>Engystomops</taxon>
    </lineage>
</organism>
<evidence type="ECO:0000256" key="1">
    <source>
        <dbReference type="SAM" id="MobiDB-lite"/>
    </source>
</evidence>
<dbReference type="AlphaFoldDB" id="A0AAV7B440"/>
<feature type="region of interest" description="Disordered" evidence="1">
    <location>
        <begin position="22"/>
        <end position="46"/>
    </location>
</feature>
<evidence type="ECO:0000313" key="2">
    <source>
        <dbReference type="EMBL" id="KAG8567035.1"/>
    </source>
</evidence>